<evidence type="ECO:0000256" key="1">
    <source>
        <dbReference type="SAM" id="MobiDB-lite"/>
    </source>
</evidence>
<protein>
    <submittedName>
        <fullName evidence="2">Uncharacterized protein</fullName>
    </submittedName>
</protein>
<accession>A0A5J4W1Z4</accession>
<name>A0A5J4W1Z4_9EUKA</name>
<organism evidence="2 3">
    <name type="scientific">Streblomastix strix</name>
    <dbReference type="NCBI Taxonomy" id="222440"/>
    <lineage>
        <taxon>Eukaryota</taxon>
        <taxon>Metamonada</taxon>
        <taxon>Preaxostyla</taxon>
        <taxon>Oxymonadida</taxon>
        <taxon>Streblomastigidae</taxon>
        <taxon>Streblomastix</taxon>
    </lineage>
</organism>
<comment type="caution">
    <text evidence="2">The sequence shown here is derived from an EMBL/GenBank/DDBJ whole genome shotgun (WGS) entry which is preliminary data.</text>
</comment>
<reference evidence="2 3" key="1">
    <citation type="submission" date="2019-03" db="EMBL/GenBank/DDBJ databases">
        <title>Single cell metagenomics reveals metabolic interactions within the superorganism composed of flagellate Streblomastix strix and complex community of Bacteroidetes bacteria on its surface.</title>
        <authorList>
            <person name="Treitli S.C."/>
            <person name="Kolisko M."/>
            <person name="Husnik F."/>
            <person name="Keeling P."/>
            <person name="Hampl V."/>
        </authorList>
    </citation>
    <scope>NUCLEOTIDE SEQUENCE [LARGE SCALE GENOMIC DNA]</scope>
    <source>
        <strain evidence="2">ST1C</strain>
    </source>
</reference>
<gene>
    <name evidence="2" type="ORF">EZS28_015760</name>
</gene>
<evidence type="ECO:0000313" key="3">
    <source>
        <dbReference type="Proteomes" id="UP000324800"/>
    </source>
</evidence>
<evidence type="ECO:0000313" key="2">
    <source>
        <dbReference type="EMBL" id="KAA6388712.1"/>
    </source>
</evidence>
<feature type="compositionally biased region" description="Basic and acidic residues" evidence="1">
    <location>
        <begin position="140"/>
        <end position="150"/>
    </location>
</feature>
<sequence length="150" mass="17209">MEKEIINKDYDYDILELIIEGVLILIDDTDDQDYYSFSDVEGDNEKDNEEGDIEWLLDGDVECDYGDELEFELDGELVLVEGVIEGEGLNEQEDEQILLDQRVLILSLDENEDILYDQKGDEVFYIGDEEEEEYGDDESCGVKDGEGILL</sequence>
<dbReference type="AlphaFoldDB" id="A0A5J4W1Z4"/>
<feature type="region of interest" description="Disordered" evidence="1">
    <location>
        <begin position="131"/>
        <end position="150"/>
    </location>
</feature>
<proteinExistence type="predicted"/>
<dbReference type="Proteomes" id="UP000324800">
    <property type="component" value="Unassembled WGS sequence"/>
</dbReference>
<dbReference type="EMBL" id="SNRW01003872">
    <property type="protein sequence ID" value="KAA6388712.1"/>
    <property type="molecule type" value="Genomic_DNA"/>
</dbReference>